<keyword evidence="1" id="KW-0472">Membrane</keyword>
<dbReference type="InterPro" id="IPR012902">
    <property type="entry name" value="N_methyl_site"/>
</dbReference>
<keyword evidence="1" id="KW-1133">Transmembrane helix</keyword>
<evidence type="ECO:0000256" key="1">
    <source>
        <dbReference type="SAM" id="Phobius"/>
    </source>
</evidence>
<evidence type="ECO:0008006" key="4">
    <source>
        <dbReference type="Google" id="ProtNLM"/>
    </source>
</evidence>
<reference evidence="2 3" key="1">
    <citation type="journal article" date="2016" name="Nat. Commun.">
        <title>Thousands of microbial genomes shed light on interconnected biogeochemical processes in an aquifer system.</title>
        <authorList>
            <person name="Anantharaman K."/>
            <person name="Brown C.T."/>
            <person name="Hug L.A."/>
            <person name="Sharon I."/>
            <person name="Castelle C.J."/>
            <person name="Probst A.J."/>
            <person name="Thomas B.C."/>
            <person name="Singh A."/>
            <person name="Wilkins M.J."/>
            <person name="Karaoz U."/>
            <person name="Brodie E.L."/>
            <person name="Williams K.H."/>
            <person name="Hubbard S.S."/>
            <person name="Banfield J.F."/>
        </authorList>
    </citation>
    <scope>NUCLEOTIDE SEQUENCE [LARGE SCALE GENOMIC DNA]</scope>
</reference>
<protein>
    <recommendedName>
        <fullName evidence="4">General secretion pathway GspH domain-containing protein</fullName>
    </recommendedName>
</protein>
<proteinExistence type="predicted"/>
<name>A0A1G1ZAK0_9BACT</name>
<evidence type="ECO:0000313" key="2">
    <source>
        <dbReference type="EMBL" id="OGY61665.1"/>
    </source>
</evidence>
<dbReference type="Pfam" id="PF07963">
    <property type="entry name" value="N_methyl"/>
    <property type="match status" value="1"/>
</dbReference>
<dbReference type="AlphaFoldDB" id="A0A1G1ZAK0"/>
<dbReference type="InterPro" id="IPR045584">
    <property type="entry name" value="Pilin-like"/>
</dbReference>
<accession>A0A1G1ZAK0</accession>
<dbReference type="SUPFAM" id="SSF54523">
    <property type="entry name" value="Pili subunits"/>
    <property type="match status" value="1"/>
</dbReference>
<dbReference type="STRING" id="1797692.A3I33_01085"/>
<dbReference type="Proteomes" id="UP000176544">
    <property type="component" value="Unassembled WGS sequence"/>
</dbReference>
<dbReference type="NCBIfam" id="TIGR02532">
    <property type="entry name" value="IV_pilin_GFxxxE"/>
    <property type="match status" value="1"/>
</dbReference>
<sequence>MTKKSGFTMIEIAVVIGLFAILISLGLLMGMDVWRGSSMQSEQDIVLSLLYKARSRAISNINESNHGLYIDEAGEQYIIFEGDDYDSASPDNIPFDIGGDFDFEPDNPKIIFTARTGTTDGPSFTMTGQGKNRTFCINEEGGITWQNNDENCL</sequence>
<feature type="transmembrane region" description="Helical" evidence="1">
    <location>
        <begin position="6"/>
        <end position="29"/>
    </location>
</feature>
<dbReference type="EMBL" id="MHJA01000002">
    <property type="protein sequence ID" value="OGY61665.1"/>
    <property type="molecule type" value="Genomic_DNA"/>
</dbReference>
<organism evidence="2 3">
    <name type="scientific">Candidatus Colwellbacteria bacterium RIFCSPLOWO2_02_FULL_45_11</name>
    <dbReference type="NCBI Taxonomy" id="1797692"/>
    <lineage>
        <taxon>Bacteria</taxon>
        <taxon>Candidatus Colwelliibacteriota</taxon>
    </lineage>
</organism>
<keyword evidence="1" id="KW-0812">Transmembrane</keyword>
<gene>
    <name evidence="2" type="ORF">A3I33_01085</name>
</gene>
<comment type="caution">
    <text evidence="2">The sequence shown here is derived from an EMBL/GenBank/DDBJ whole genome shotgun (WGS) entry which is preliminary data.</text>
</comment>
<evidence type="ECO:0000313" key="3">
    <source>
        <dbReference type="Proteomes" id="UP000176544"/>
    </source>
</evidence>